<gene>
    <name evidence="2" type="ORF">Tdes44962_MAKER02399</name>
</gene>
<keyword evidence="3" id="KW-1185">Reference proteome</keyword>
<evidence type="ECO:0000313" key="3">
    <source>
        <dbReference type="Proteomes" id="UP001138500"/>
    </source>
</evidence>
<sequence length="210" mass="22322">MSTLAPYGALPSGELVKESSSVALACRIAATPGSKNAPTLSTDWFLEDRVRDDDEETMVTSVGDDSAPSIIVPGSPLNSPAASYPPSTVSDMDSKVRALAGKLENLSSQGPTPPSLQAVTIPDGKTAPAERVTAVLPLFPYGLVKHNPAQSWSATPDNHRHSLSNALSPREELARSEPWAQTIKTASSTPAQRVFTRHAMLRDSDARTDY</sequence>
<reference evidence="2 3" key="1">
    <citation type="journal article" date="2018" name="IMA Fungus">
        <title>IMA Genome-F 10: Nine draft genome sequences of Claviceps purpurea s.lat., including C. arundinis, C. humidiphila, and C. cf. spartinae, pseudomolecules for the pitch canker pathogen Fusarium circinatum, draft genome of Davidsoniella eucalypti, Grosmannia galeiformis, Quambalaria eucalypti, and Teratosphaeria destructans.</title>
        <authorList>
            <person name="Wingfield B.D."/>
            <person name="Liu M."/>
            <person name="Nguyen H.D."/>
            <person name="Lane F.A."/>
            <person name="Morgan S.W."/>
            <person name="De Vos L."/>
            <person name="Wilken P.M."/>
            <person name="Duong T.A."/>
            <person name="Aylward J."/>
            <person name="Coetzee M.P."/>
            <person name="Dadej K."/>
            <person name="De Beer Z.W."/>
            <person name="Findlay W."/>
            <person name="Havenga M."/>
            <person name="Kolarik M."/>
            <person name="Menzies J.G."/>
            <person name="Naidoo K."/>
            <person name="Pochopski O."/>
            <person name="Shoukouhi P."/>
            <person name="Santana Q.C."/>
            <person name="Seifert K.A."/>
            <person name="Soal N."/>
            <person name="Steenkamp E.T."/>
            <person name="Tatham C.T."/>
            <person name="van der Nest M.A."/>
            <person name="Wingfield M.J."/>
        </authorList>
    </citation>
    <scope>NUCLEOTIDE SEQUENCE [LARGE SCALE GENOMIC DNA]</scope>
    <source>
        <strain evidence="2">CMW44962</strain>
    </source>
</reference>
<feature type="region of interest" description="Disordered" evidence="1">
    <location>
        <begin position="59"/>
        <end position="90"/>
    </location>
</feature>
<organism evidence="2 3">
    <name type="scientific">Teratosphaeria destructans</name>
    <dbReference type="NCBI Taxonomy" id="418781"/>
    <lineage>
        <taxon>Eukaryota</taxon>
        <taxon>Fungi</taxon>
        <taxon>Dikarya</taxon>
        <taxon>Ascomycota</taxon>
        <taxon>Pezizomycotina</taxon>
        <taxon>Dothideomycetes</taxon>
        <taxon>Dothideomycetidae</taxon>
        <taxon>Mycosphaerellales</taxon>
        <taxon>Teratosphaeriaceae</taxon>
        <taxon>Teratosphaeria</taxon>
    </lineage>
</organism>
<dbReference type="EMBL" id="RIBY02001556">
    <property type="protein sequence ID" value="KAH9828480.1"/>
    <property type="molecule type" value="Genomic_DNA"/>
</dbReference>
<evidence type="ECO:0000256" key="1">
    <source>
        <dbReference type="SAM" id="MobiDB-lite"/>
    </source>
</evidence>
<feature type="compositionally biased region" description="Polar residues" evidence="1">
    <location>
        <begin position="76"/>
        <end position="90"/>
    </location>
</feature>
<dbReference type="Proteomes" id="UP001138500">
    <property type="component" value="Unassembled WGS sequence"/>
</dbReference>
<accession>A0A9W7STX6</accession>
<proteinExistence type="predicted"/>
<name>A0A9W7STX6_9PEZI</name>
<comment type="caution">
    <text evidence="2">The sequence shown here is derived from an EMBL/GenBank/DDBJ whole genome shotgun (WGS) entry which is preliminary data.</text>
</comment>
<protein>
    <submittedName>
        <fullName evidence="2">Uncharacterized protein</fullName>
    </submittedName>
</protein>
<dbReference type="AlphaFoldDB" id="A0A9W7STX6"/>
<evidence type="ECO:0000313" key="2">
    <source>
        <dbReference type="EMBL" id="KAH9828480.1"/>
    </source>
</evidence>
<reference evidence="2 3" key="2">
    <citation type="journal article" date="2021" name="Curr. Genet.">
        <title>Genetic response to nitrogen starvation in the aggressive Eucalyptus foliar pathogen Teratosphaeria destructans.</title>
        <authorList>
            <person name="Havenga M."/>
            <person name="Wingfield B.D."/>
            <person name="Wingfield M.J."/>
            <person name="Dreyer L.L."/>
            <person name="Roets F."/>
            <person name="Aylward J."/>
        </authorList>
    </citation>
    <scope>NUCLEOTIDE SEQUENCE [LARGE SCALE GENOMIC DNA]</scope>
    <source>
        <strain evidence="2">CMW44962</strain>
    </source>
</reference>